<protein>
    <recommendedName>
        <fullName evidence="1">UGSC-like domain-containing protein</fullName>
    </recommendedName>
</protein>
<feature type="domain" description="UGSC-like" evidence="1">
    <location>
        <begin position="2"/>
        <end position="61"/>
    </location>
</feature>
<gene>
    <name evidence="2" type="ORF">METZ01_LOCUS114377</name>
</gene>
<name>A0A381XBD4_9ZZZZ</name>
<reference evidence="2" key="1">
    <citation type="submission" date="2018-05" db="EMBL/GenBank/DDBJ databases">
        <authorList>
            <person name="Lanie J.A."/>
            <person name="Ng W.-L."/>
            <person name="Kazmierczak K.M."/>
            <person name="Andrzejewski T.M."/>
            <person name="Davidsen T.M."/>
            <person name="Wayne K.J."/>
            <person name="Tettelin H."/>
            <person name="Glass J.I."/>
            <person name="Rusch D."/>
            <person name="Podicherti R."/>
            <person name="Tsui H.-C.T."/>
            <person name="Winkler M.E."/>
        </authorList>
    </citation>
    <scope>NUCLEOTIDE SEQUENCE</scope>
</reference>
<dbReference type="Pfam" id="PF24696">
    <property type="entry name" value="UGSC"/>
    <property type="match status" value="1"/>
</dbReference>
<evidence type="ECO:0000313" key="2">
    <source>
        <dbReference type="EMBL" id="SVA61523.1"/>
    </source>
</evidence>
<dbReference type="EMBL" id="UINC01014427">
    <property type="protein sequence ID" value="SVA61523.1"/>
    <property type="molecule type" value="Genomic_DNA"/>
</dbReference>
<proteinExistence type="predicted"/>
<dbReference type="AlphaFoldDB" id="A0A381XBD4"/>
<accession>A0A381XBD4</accession>
<sequence>MLFDIGKPRSDEFLNYLDEVLTHKGLTTLHARKPTNAKTAPQEVINYMAKEADVVIEALAD</sequence>
<dbReference type="InterPro" id="IPR057767">
    <property type="entry name" value="UGSC-like_dom"/>
</dbReference>
<organism evidence="2">
    <name type="scientific">marine metagenome</name>
    <dbReference type="NCBI Taxonomy" id="408172"/>
    <lineage>
        <taxon>unclassified sequences</taxon>
        <taxon>metagenomes</taxon>
        <taxon>ecological metagenomes</taxon>
    </lineage>
</organism>
<evidence type="ECO:0000259" key="1">
    <source>
        <dbReference type="Pfam" id="PF24696"/>
    </source>
</evidence>